<organism evidence="3 4">
    <name type="scientific">Acanthaster planci</name>
    <name type="common">Crown-of-thorns starfish</name>
    <dbReference type="NCBI Taxonomy" id="133434"/>
    <lineage>
        <taxon>Eukaryota</taxon>
        <taxon>Metazoa</taxon>
        <taxon>Echinodermata</taxon>
        <taxon>Eleutherozoa</taxon>
        <taxon>Asterozoa</taxon>
        <taxon>Asteroidea</taxon>
        <taxon>Valvatacea</taxon>
        <taxon>Valvatida</taxon>
        <taxon>Acanthasteridae</taxon>
        <taxon>Acanthaster</taxon>
    </lineage>
</organism>
<dbReference type="OrthoDB" id="10011386at2759"/>
<name>A0A8B7Z9Z1_ACAPL</name>
<dbReference type="KEGG" id="aplc:110985613"/>
<dbReference type="Proteomes" id="UP000694845">
    <property type="component" value="Unplaced"/>
</dbReference>
<evidence type="ECO:0000259" key="2">
    <source>
        <dbReference type="Pfam" id="PF18718"/>
    </source>
</evidence>
<dbReference type="RefSeq" id="XP_022102484.1">
    <property type="nucleotide sequence ID" value="XM_022246792.1"/>
</dbReference>
<keyword evidence="3" id="KW-1185">Reference proteome</keyword>
<dbReference type="Pfam" id="PF18718">
    <property type="entry name" value="CxC5"/>
    <property type="match status" value="1"/>
</dbReference>
<proteinExistence type="predicted"/>
<protein>
    <submittedName>
        <fullName evidence="4">Uncharacterized protein LOC110985613</fullName>
    </submittedName>
</protein>
<gene>
    <name evidence="4" type="primary">LOC110985613</name>
</gene>
<dbReference type="AlphaFoldDB" id="A0A8B7Z9Z1"/>
<feature type="compositionally biased region" description="Polar residues" evidence="1">
    <location>
        <begin position="420"/>
        <end position="442"/>
    </location>
</feature>
<dbReference type="OMA" id="MCHLDSL"/>
<dbReference type="InterPro" id="IPR041539">
    <property type="entry name" value="CxC5"/>
</dbReference>
<feature type="domain" description="CxC5 like cysteine cluster associated with KDZ" evidence="2">
    <location>
        <begin position="122"/>
        <end position="232"/>
    </location>
</feature>
<evidence type="ECO:0000313" key="3">
    <source>
        <dbReference type="Proteomes" id="UP000694845"/>
    </source>
</evidence>
<evidence type="ECO:0000313" key="4">
    <source>
        <dbReference type="RefSeq" id="XP_022102484.1"/>
    </source>
</evidence>
<reference evidence="4" key="1">
    <citation type="submission" date="2025-08" db="UniProtKB">
        <authorList>
            <consortium name="RefSeq"/>
        </authorList>
    </citation>
    <scope>IDENTIFICATION</scope>
</reference>
<evidence type="ECO:0000256" key="1">
    <source>
        <dbReference type="SAM" id="MobiDB-lite"/>
    </source>
</evidence>
<feature type="region of interest" description="Disordered" evidence="1">
    <location>
        <begin position="388"/>
        <end position="442"/>
    </location>
</feature>
<dbReference type="GeneID" id="110985613"/>
<sequence>MPKKKIAKFDLGSFVGKLEEEDRAVQQYKDALSNLDLSSHAVRLLSPNEQFGLAVSKFGFEEVSRVVRAIEVSSISTLYDPCILASTLEVDVKLIKLLLGQLRSTASDHTTTSASSATGPNFFLVPPYSTCLECGLELKPHNQPVKVKVVTLQGCFKGLKSNLRCRNCSLTYRYDCYGSSSRSFHLYEKVQPFIEASNVVYFQRDLFELQVSLANHSWVSFVGFAESFNTAFGLSRSEGISSKQVSSAFFHGELHNELRERRRLDMFGLLKTDGDREKLLERIESIRRQTIYDHTNCHPKCEAKGCGRVFVADGIWKLSFPHCMHRCENKVSGIPVPSLPDVCTKSPLYGQAFCTEHCEVAKQSSIPTGLADFLKYCGVKGDDAHTDSTGLSAADIGGPTPLRDSEGPSTSTTREGRSAVTASEGRSISTANEGPSTSTASEGLTMLTACDGASTLTASEDPSTPLDNTAANLVLACDANCNQETITKVGGVLSKLQPVSCCGESVVDAQGTTAFLNEHSYSISTMLNECVEEIPSTCKKDVGGKKRLQKWSRGHLFVVRAGGHIEFWKTLYKSESPSQVFLILIAWLFPFLRTVPFTSWSNLSIVYDNMCHLDNMNVARKPLPLAWPWSHMWLNLHKCVDRLHVRNHTDKLCRTKYNPDDHLLETDNTLCAEQTFVWLSRYKKILCAMPKLHHLFYLHRMVVRRNKYTEYCYNSGYDPLLPVVKSTSTT</sequence>
<accession>A0A8B7Z9Z1</accession>